<dbReference type="Proteomes" id="UP000246991">
    <property type="component" value="Unassembled WGS sequence"/>
</dbReference>
<feature type="region of interest" description="Disordered" evidence="2">
    <location>
        <begin position="123"/>
        <end position="156"/>
    </location>
</feature>
<dbReference type="AlphaFoldDB" id="A0A317T029"/>
<gene>
    <name evidence="3" type="ORF">C7212DRAFT_340603</name>
</gene>
<evidence type="ECO:0000256" key="2">
    <source>
        <dbReference type="SAM" id="MobiDB-lite"/>
    </source>
</evidence>
<dbReference type="EMBL" id="PYWC01000004">
    <property type="protein sequence ID" value="PWW80048.1"/>
    <property type="molecule type" value="Genomic_DNA"/>
</dbReference>
<feature type="region of interest" description="Disordered" evidence="2">
    <location>
        <begin position="420"/>
        <end position="541"/>
    </location>
</feature>
<evidence type="ECO:0000256" key="1">
    <source>
        <dbReference type="SAM" id="Coils"/>
    </source>
</evidence>
<feature type="compositionally biased region" description="Low complexity" evidence="2">
    <location>
        <begin position="501"/>
        <end position="512"/>
    </location>
</feature>
<evidence type="ECO:0000313" key="3">
    <source>
        <dbReference type="EMBL" id="PWW80048.1"/>
    </source>
</evidence>
<proteinExistence type="predicted"/>
<keyword evidence="4" id="KW-1185">Reference proteome</keyword>
<keyword evidence="1" id="KW-0175">Coiled coil</keyword>
<feature type="compositionally biased region" description="Polar residues" evidence="2">
    <location>
        <begin position="128"/>
        <end position="137"/>
    </location>
</feature>
<dbReference type="OrthoDB" id="10431678at2759"/>
<feature type="compositionally biased region" description="Polar residues" evidence="2">
    <location>
        <begin position="221"/>
        <end position="231"/>
    </location>
</feature>
<name>A0A317T029_9PEZI</name>
<protein>
    <submittedName>
        <fullName evidence="3">Uncharacterized protein</fullName>
    </submittedName>
</protein>
<accession>A0A317T029</accession>
<organism evidence="3 4">
    <name type="scientific">Tuber magnatum</name>
    <name type="common">white Piedmont truffle</name>
    <dbReference type="NCBI Taxonomy" id="42249"/>
    <lineage>
        <taxon>Eukaryota</taxon>
        <taxon>Fungi</taxon>
        <taxon>Dikarya</taxon>
        <taxon>Ascomycota</taxon>
        <taxon>Pezizomycotina</taxon>
        <taxon>Pezizomycetes</taxon>
        <taxon>Pezizales</taxon>
        <taxon>Tuberaceae</taxon>
        <taxon>Tuber</taxon>
    </lineage>
</organism>
<feature type="compositionally biased region" description="Basic and acidic residues" evidence="2">
    <location>
        <begin position="84"/>
        <end position="99"/>
    </location>
</feature>
<reference evidence="3 4" key="1">
    <citation type="submission" date="2018-03" db="EMBL/GenBank/DDBJ databases">
        <title>Genomes of Pezizomycetes fungi and the evolution of truffles.</title>
        <authorList>
            <person name="Murat C."/>
            <person name="Payen T."/>
            <person name="Noel B."/>
            <person name="Kuo A."/>
            <person name="Martin F.M."/>
        </authorList>
    </citation>
    <scope>NUCLEOTIDE SEQUENCE [LARGE SCALE GENOMIC DNA]</scope>
    <source>
        <strain evidence="3">091103-1</strain>
    </source>
</reference>
<comment type="caution">
    <text evidence="3">The sequence shown here is derived from an EMBL/GenBank/DDBJ whole genome shotgun (WGS) entry which is preliminary data.</text>
</comment>
<sequence length="560" mass="61682">MTTNKKKEDKGKMIADDSGKVEEKLSWFTPSTEFRQEPLIPLAESQDVDTIENPARPTTSGRYRLKGGIGRGESLGSSSSSARVIDKQKGAQQDLRMHGSEYGGSYKHRRNRSELPGIHQTVGRIYNSGDQDPSTSFGREEGNGDGSVQVPVRRGKGPFCFGDIPLPPTHKIYKLGLGWIPEDEAATFSSKYTESESLSTGVGRSGNSNLFRSKSLNYHTSRSLEQDSNAKSSSSGRSWRRSEGKAPTSSGDTNDKDMPSKSGTSSYLSRPPATPKREHQRHVSKLLENMSSKPDCTSEQVALDYISDYTASDMSSDGPLLTLLCSKVIKESQRCNELTIEVDNLRKKLAIAESQNYISEKAIGELAVELRLMGPRLGLTDAQKLVNRDVAAVLASGGTPPLDITLYGWTYIRVGEPGDSWEEGSYTPIEPFPPGRRRRPYAGDRQPSPTLPTPPKLPSRKGDGGSVRFQPPPERPYGMGDHRLSPPTLSPRKRHTWAGNRRSSPVKSSPPKRLSRGESFRTPLRPVHRHDDASASPGISSSYFNWLADEEEKQQNVAEH</sequence>
<feature type="region of interest" description="Disordered" evidence="2">
    <location>
        <begin position="36"/>
        <end position="111"/>
    </location>
</feature>
<evidence type="ECO:0000313" key="4">
    <source>
        <dbReference type="Proteomes" id="UP000246991"/>
    </source>
</evidence>
<feature type="coiled-coil region" evidence="1">
    <location>
        <begin position="328"/>
        <end position="355"/>
    </location>
</feature>
<feature type="region of interest" description="Disordered" evidence="2">
    <location>
        <begin position="221"/>
        <end position="282"/>
    </location>
</feature>